<dbReference type="InterPro" id="IPR045187">
    <property type="entry name" value="CcO_II"/>
</dbReference>
<dbReference type="GO" id="GO:0004129">
    <property type="term" value="F:cytochrome-c oxidase activity"/>
    <property type="evidence" value="ECO:0007669"/>
    <property type="project" value="UniProtKB-UniRule"/>
</dbReference>
<dbReference type="NCBIfam" id="TIGR01432">
    <property type="entry name" value="QOXA"/>
    <property type="match status" value="1"/>
</dbReference>
<evidence type="ECO:0000313" key="20">
    <source>
        <dbReference type="Proteomes" id="UP000228754"/>
    </source>
</evidence>
<dbReference type="Proteomes" id="UP000228754">
    <property type="component" value="Unassembled WGS sequence"/>
</dbReference>
<dbReference type="AlphaFoldDB" id="A0A2A5IPC5"/>
<dbReference type="GO" id="GO:0009486">
    <property type="term" value="F:cytochrome bo3 ubiquinol oxidase activity"/>
    <property type="evidence" value="ECO:0007669"/>
    <property type="project" value="InterPro"/>
</dbReference>
<dbReference type="PROSITE" id="PS50857">
    <property type="entry name" value="COX2_CUA"/>
    <property type="match status" value="1"/>
</dbReference>
<feature type="transmembrane region" description="Helical" evidence="16">
    <location>
        <begin position="90"/>
        <end position="109"/>
    </location>
</feature>
<feature type="domain" description="Cytochrome oxidase subunit II transmembrane region profile" evidence="18">
    <location>
        <begin position="23"/>
        <end position="122"/>
    </location>
</feature>
<dbReference type="InterPro" id="IPR011759">
    <property type="entry name" value="Cyt_c_oxidase_su2_TM_dom"/>
</dbReference>
<evidence type="ECO:0000313" key="19">
    <source>
        <dbReference type="EMBL" id="PCK18946.1"/>
    </source>
</evidence>
<dbReference type="GO" id="GO:0016682">
    <property type="term" value="F:oxidoreductase activity, acting on diphenols and related substances as donors, oxygen as acceptor"/>
    <property type="evidence" value="ECO:0007669"/>
    <property type="project" value="InterPro"/>
</dbReference>
<evidence type="ECO:0000256" key="2">
    <source>
        <dbReference type="ARBA" id="ARBA00004651"/>
    </source>
</evidence>
<feature type="transmembrane region" description="Helical" evidence="16">
    <location>
        <begin position="45"/>
        <end position="69"/>
    </location>
</feature>
<dbReference type="PROSITE" id="PS50999">
    <property type="entry name" value="COX2_TM"/>
    <property type="match status" value="1"/>
</dbReference>
<organism evidence="19 20">
    <name type="scientific">Bacillus pumilus</name>
    <name type="common">Bacillus mesentericus</name>
    <dbReference type="NCBI Taxonomy" id="1408"/>
    <lineage>
        <taxon>Bacteria</taxon>
        <taxon>Bacillati</taxon>
        <taxon>Bacillota</taxon>
        <taxon>Bacilli</taxon>
        <taxon>Bacillales</taxon>
        <taxon>Bacillaceae</taxon>
        <taxon>Bacillus</taxon>
    </lineage>
</organism>
<accession>A0A2A5IPC5</accession>
<evidence type="ECO:0000256" key="9">
    <source>
        <dbReference type="ARBA" id="ARBA00022729"/>
    </source>
</evidence>
<evidence type="ECO:0000256" key="16">
    <source>
        <dbReference type="SAM" id="Phobius"/>
    </source>
</evidence>
<reference evidence="19 20" key="1">
    <citation type="submission" date="2017-06" db="EMBL/GenBank/DDBJ databases">
        <title>Draft Genome Sequence of Bacillus sp Strain 36R Isolated from saline sediment at Atanasia, Sonora, Mexico.</title>
        <authorList>
            <person name="Sanchez Diaz R."/>
            <person name="Quiroz Macias M.E."/>
            <person name="Ibarra Gamez J.C."/>
            <person name="Enciso Ibarra J."/>
            <person name="Gomez Gil B."/>
            <person name="Galaviz Silva L."/>
        </authorList>
    </citation>
    <scope>NUCLEOTIDE SEQUENCE [LARGE SCALE GENOMIC DNA]</scope>
    <source>
        <strain evidence="19 20">36R_ATNSAL</strain>
    </source>
</reference>
<dbReference type="Gene3D" id="2.60.40.420">
    <property type="entry name" value="Cupredoxins - blue copper proteins"/>
    <property type="match status" value="1"/>
</dbReference>
<comment type="function">
    <text evidence="14">Catalyzes quinol oxidation with the concomitant reduction of oxygen to water. Subunit II transfers the electrons from a quinol to the binuclear center of the catalytic subunit I.</text>
</comment>
<dbReference type="Gene3D" id="1.10.287.90">
    <property type="match status" value="1"/>
</dbReference>
<dbReference type="SUPFAM" id="SSF81464">
    <property type="entry name" value="Cytochrome c oxidase subunit II-like, transmembrane region"/>
    <property type="match status" value="1"/>
</dbReference>
<dbReference type="CDD" id="cd04212">
    <property type="entry name" value="CuRO_UO_II"/>
    <property type="match status" value="1"/>
</dbReference>
<dbReference type="PANTHER" id="PTHR22888">
    <property type="entry name" value="CYTOCHROME C OXIDASE, SUBUNIT II"/>
    <property type="match status" value="1"/>
</dbReference>
<dbReference type="InterPro" id="IPR036257">
    <property type="entry name" value="Cyt_c_oxidase_su2_TM_sf"/>
</dbReference>
<evidence type="ECO:0000259" key="17">
    <source>
        <dbReference type="PROSITE" id="PS50857"/>
    </source>
</evidence>
<dbReference type="InterPro" id="IPR034227">
    <property type="entry name" value="CuRO_UO_II"/>
</dbReference>
<dbReference type="InterPro" id="IPR008972">
    <property type="entry name" value="Cupredoxin"/>
</dbReference>
<evidence type="ECO:0000256" key="1">
    <source>
        <dbReference type="ARBA" id="ARBA00000725"/>
    </source>
</evidence>
<evidence type="ECO:0000256" key="10">
    <source>
        <dbReference type="ARBA" id="ARBA00022982"/>
    </source>
</evidence>
<keyword evidence="8 16" id="KW-0812">Transmembrane</keyword>
<keyword evidence="10 14" id="KW-0249">Electron transport</keyword>
<comment type="subcellular location">
    <subcellularLocation>
        <location evidence="2">Cell membrane</location>
        <topology evidence="2">Multi-pass membrane protein</topology>
    </subcellularLocation>
</comment>
<name>A0A2A5IPC5_BACPU</name>
<keyword evidence="9" id="KW-0732">Signal</keyword>
<comment type="caution">
    <text evidence="19">The sequence shown here is derived from an EMBL/GenBank/DDBJ whole genome shotgun (WGS) entry which is preliminary data.</text>
</comment>
<sequence>MIFLFRAIKPMLLLAMLVSVFVLGGCSNIAVLDPKGPVAAQQKDLILLSIGFMLFIVGAVFVLFTIILVKYRERKDVGNASYNPEMHGNTLLEVVWTVIPILIVAALSVPTVKTIYSLEEAPKATSHKDPLVVYATAVDWKWIFSYPEENIETVNYLNIPEDQPILFKITSADTMASLWIPQLGGEKYAMAGMEMEQYLQADEVGTYEGRNANFTGEGFAQQKFKVNAMTQSDYDKWVTKTKKEAPKLTKKTYDYLMLPDAADVQTFSSTHLSFAKHGEDSEYALQARKRLGYQSVSPHSKTDPFENVKNYKRKLEAE</sequence>
<evidence type="ECO:0000256" key="11">
    <source>
        <dbReference type="ARBA" id="ARBA00022989"/>
    </source>
</evidence>
<evidence type="ECO:0000256" key="13">
    <source>
        <dbReference type="ARBA" id="ARBA00023136"/>
    </source>
</evidence>
<dbReference type="PROSITE" id="PS51257">
    <property type="entry name" value="PROKAR_LIPOPROTEIN"/>
    <property type="match status" value="1"/>
</dbReference>
<dbReference type="GO" id="GO:0005507">
    <property type="term" value="F:copper ion binding"/>
    <property type="evidence" value="ECO:0007669"/>
    <property type="project" value="InterPro"/>
</dbReference>
<dbReference type="EMBL" id="NKHG01000113">
    <property type="protein sequence ID" value="PCK18946.1"/>
    <property type="molecule type" value="Genomic_DNA"/>
</dbReference>
<evidence type="ECO:0000256" key="7">
    <source>
        <dbReference type="ARBA" id="ARBA00022660"/>
    </source>
</evidence>
<evidence type="ECO:0000256" key="3">
    <source>
        <dbReference type="ARBA" id="ARBA00007866"/>
    </source>
</evidence>
<dbReference type="PIRSF" id="PIRSF000292">
    <property type="entry name" value="Ubi_od_II"/>
    <property type="match status" value="1"/>
</dbReference>
<evidence type="ECO:0000256" key="15">
    <source>
        <dbReference type="SAM" id="MobiDB-lite"/>
    </source>
</evidence>
<evidence type="ECO:0000256" key="5">
    <source>
        <dbReference type="ARBA" id="ARBA00022448"/>
    </source>
</evidence>
<dbReference type="Pfam" id="PF02790">
    <property type="entry name" value="COX2_TM"/>
    <property type="match status" value="1"/>
</dbReference>
<evidence type="ECO:0000256" key="6">
    <source>
        <dbReference type="ARBA" id="ARBA00022475"/>
    </source>
</evidence>
<evidence type="ECO:0000256" key="12">
    <source>
        <dbReference type="ARBA" id="ARBA00023002"/>
    </source>
</evidence>
<keyword evidence="6 14" id="KW-1003">Cell membrane</keyword>
<comment type="similarity">
    <text evidence="3 14">Belongs to the cytochrome c oxidase subunit 2 family.</text>
</comment>
<dbReference type="GO" id="GO:0042773">
    <property type="term" value="P:ATP synthesis coupled electron transport"/>
    <property type="evidence" value="ECO:0007669"/>
    <property type="project" value="TreeGrafter"/>
</dbReference>
<dbReference type="OrthoDB" id="9783445at2"/>
<keyword evidence="7 14" id="KW-0679">Respiratory chain</keyword>
<keyword evidence="13 14" id="KW-0472">Membrane</keyword>
<keyword evidence="12 14" id="KW-0560">Oxidoreductase</keyword>
<evidence type="ECO:0000256" key="8">
    <source>
        <dbReference type="ARBA" id="ARBA00022692"/>
    </source>
</evidence>
<evidence type="ECO:0000259" key="18">
    <source>
        <dbReference type="PROSITE" id="PS50999"/>
    </source>
</evidence>
<proteinExistence type="inferred from homology"/>
<protein>
    <recommendedName>
        <fullName evidence="4 14">Quinol oxidase subunit 2</fullName>
        <ecNumber evidence="14">1.10.3.-</ecNumber>
    </recommendedName>
</protein>
<keyword evidence="11 16" id="KW-1133">Transmembrane helix</keyword>
<feature type="domain" description="Cytochrome oxidase subunit II copper A binding" evidence="17">
    <location>
        <begin position="128"/>
        <end position="240"/>
    </location>
</feature>
<comment type="catalytic activity">
    <reaction evidence="1 14">
        <text>2 a quinol + O2 = 2 a quinone + 2 H2O</text>
        <dbReference type="Rhea" id="RHEA:55376"/>
        <dbReference type="ChEBI" id="CHEBI:15377"/>
        <dbReference type="ChEBI" id="CHEBI:15379"/>
        <dbReference type="ChEBI" id="CHEBI:24646"/>
        <dbReference type="ChEBI" id="CHEBI:132124"/>
    </reaction>
</comment>
<dbReference type="InterPro" id="IPR006332">
    <property type="entry name" value="QoxA"/>
</dbReference>
<dbReference type="SUPFAM" id="SSF49503">
    <property type="entry name" value="Cupredoxins"/>
    <property type="match status" value="1"/>
</dbReference>
<keyword evidence="5 14" id="KW-0813">Transport</keyword>
<dbReference type="InterPro" id="IPR006333">
    <property type="entry name" value="Cyt_o_ubiquinol_oxidase_su2"/>
</dbReference>
<evidence type="ECO:0000256" key="14">
    <source>
        <dbReference type="PIRNR" id="PIRNR000292"/>
    </source>
</evidence>
<dbReference type="EC" id="1.10.3.-" evidence="14"/>
<gene>
    <name evidence="19" type="primary">qoxA</name>
    <name evidence="19" type="ORF">CEY02_17575</name>
</gene>
<evidence type="ECO:0000256" key="4">
    <source>
        <dbReference type="ARBA" id="ARBA00016131"/>
    </source>
</evidence>
<dbReference type="InterPro" id="IPR002429">
    <property type="entry name" value="CcO_II-like_C"/>
</dbReference>
<feature type="region of interest" description="Disordered" evidence="15">
    <location>
        <begin position="294"/>
        <end position="318"/>
    </location>
</feature>
<dbReference type="PANTHER" id="PTHR22888:SF18">
    <property type="entry name" value="CYTOCHROME BO(3) UBIQUINOL OXIDASE SUBUNIT 2"/>
    <property type="match status" value="1"/>
</dbReference>
<dbReference type="GO" id="GO:0005886">
    <property type="term" value="C:plasma membrane"/>
    <property type="evidence" value="ECO:0007669"/>
    <property type="project" value="UniProtKB-SubCell"/>
</dbReference>